<dbReference type="Pfam" id="PF13306">
    <property type="entry name" value="LRR_5"/>
    <property type="match status" value="1"/>
</dbReference>
<gene>
    <name evidence="1" type="ORF">M9Y10_038292</name>
</gene>
<proteinExistence type="predicted"/>
<keyword evidence="2" id="KW-1185">Reference proteome</keyword>
<dbReference type="EMBL" id="JAPFFF010000006">
    <property type="protein sequence ID" value="KAK8887254.1"/>
    <property type="molecule type" value="Genomic_DNA"/>
</dbReference>
<comment type="caution">
    <text evidence="1">The sequence shown here is derived from an EMBL/GenBank/DDBJ whole genome shotgun (WGS) entry which is preliminary data.</text>
</comment>
<evidence type="ECO:0000313" key="1">
    <source>
        <dbReference type="EMBL" id="KAK8887254.1"/>
    </source>
</evidence>
<name>A0ABR2K836_9EUKA</name>
<protein>
    <submittedName>
        <fullName evidence="1">Uncharacterized protein</fullName>
    </submittedName>
</protein>
<organism evidence="1 2">
    <name type="scientific">Tritrichomonas musculus</name>
    <dbReference type="NCBI Taxonomy" id="1915356"/>
    <lineage>
        <taxon>Eukaryota</taxon>
        <taxon>Metamonada</taxon>
        <taxon>Parabasalia</taxon>
        <taxon>Tritrichomonadida</taxon>
        <taxon>Tritrichomonadidae</taxon>
        <taxon>Tritrichomonas</taxon>
    </lineage>
</organism>
<evidence type="ECO:0000313" key="2">
    <source>
        <dbReference type="Proteomes" id="UP001470230"/>
    </source>
</evidence>
<sequence length="146" mass="16618">MNAGNKLIIGRSNLKSDNEASEKRKIHHSSLKSISRTFLFLTLFYFSLIERISIHSNVTEIDKEAFSYCFNLSGVGISSDSQLGIINNCTYSESSIRKFAVSPHLTKTYLLIYKTNIYIHLYITNIFTNAFYSCPMLNCTDIPHDS</sequence>
<dbReference type="InterPro" id="IPR026906">
    <property type="entry name" value="LRR_5"/>
</dbReference>
<dbReference type="Gene3D" id="3.80.10.10">
    <property type="entry name" value="Ribonuclease Inhibitor"/>
    <property type="match status" value="1"/>
</dbReference>
<dbReference type="Proteomes" id="UP001470230">
    <property type="component" value="Unassembled WGS sequence"/>
</dbReference>
<dbReference type="InterPro" id="IPR032675">
    <property type="entry name" value="LRR_dom_sf"/>
</dbReference>
<reference evidence="1 2" key="1">
    <citation type="submission" date="2024-04" db="EMBL/GenBank/DDBJ databases">
        <title>Tritrichomonas musculus Genome.</title>
        <authorList>
            <person name="Alves-Ferreira E."/>
            <person name="Grigg M."/>
            <person name="Lorenzi H."/>
            <person name="Galac M."/>
        </authorList>
    </citation>
    <scope>NUCLEOTIDE SEQUENCE [LARGE SCALE GENOMIC DNA]</scope>
    <source>
        <strain evidence="1 2">EAF2021</strain>
    </source>
</reference>
<accession>A0ABR2K836</accession>